<feature type="domain" description="Ionotropic glutamate receptor L-glutamate and glycine-binding" evidence="14">
    <location>
        <begin position="100"/>
        <end position="157"/>
    </location>
</feature>
<evidence type="ECO:0000259" key="13">
    <source>
        <dbReference type="SMART" id="SM00079"/>
    </source>
</evidence>
<keyword evidence="4 12" id="KW-0812">Transmembrane</keyword>
<dbReference type="EMBL" id="CAJFCJ010000001">
    <property type="protein sequence ID" value="CAD5110641.1"/>
    <property type="molecule type" value="Genomic_DNA"/>
</dbReference>
<evidence type="ECO:0000256" key="8">
    <source>
        <dbReference type="ARBA" id="ARBA00023170"/>
    </source>
</evidence>
<name>A0A7I8V636_9ANNE</name>
<evidence type="ECO:0000256" key="1">
    <source>
        <dbReference type="ARBA" id="ARBA00004651"/>
    </source>
</evidence>
<dbReference type="PANTHER" id="PTHR42643:SF24">
    <property type="entry name" value="IONOTROPIC RECEPTOR 60A"/>
    <property type="match status" value="1"/>
</dbReference>
<dbReference type="GO" id="GO:0050906">
    <property type="term" value="P:detection of stimulus involved in sensory perception"/>
    <property type="evidence" value="ECO:0007669"/>
    <property type="project" value="UniProtKB-ARBA"/>
</dbReference>
<sequence>MLITGNISEIPSVLLSNSYKKGLLHYIIDDPNRDDIFKKLDKIGFENIKNIIVMCNDVCIENIYKMAHTYEKNLSSSYHGYLIMKMNWLFISKNEEAWWPFIDKFEDVYKGLCVDFIHYLSTVMNFTYIIRYPQDGQWGAFNSTNGKWSGLAGQLQHKEVDVVIAPFSRTLARDKIIDFTADFYEDSFSIIYKKDTKSLDKSLLFIKPFRTNVWLIFFSVIPIISTVLLLVDIAWFSYSCKKLIFYQWLSNNMSVFGTAMLQAIFTLPRTESGRIVIGSCWIFMIIMRTTYSGNIVAFLTVSKDTPPFRNLYDLTQTDSFLLGTLGGAATVTEWNTSNTKFHKSVWAKVTDSLEKNSKVLSINFNEHMDLVKQGGYAFYLDSTSFALETAKDSRLSTATNMEPFYAHYAVALPKHSFYSETFRKYTVLVKETGLIKKWKNKWWPAELKNPEITINKQIKPVTLVNMQGVIYVWASLIG</sequence>
<feature type="transmembrane region" description="Helical" evidence="12">
    <location>
        <begin position="244"/>
        <end position="267"/>
    </location>
</feature>
<keyword evidence="7 12" id="KW-0472">Membrane</keyword>
<evidence type="ECO:0000256" key="12">
    <source>
        <dbReference type="SAM" id="Phobius"/>
    </source>
</evidence>
<dbReference type="AlphaFoldDB" id="A0A7I8V636"/>
<dbReference type="SMART" id="SM00918">
    <property type="entry name" value="Lig_chan-Glu_bd"/>
    <property type="match status" value="1"/>
</dbReference>
<dbReference type="Pfam" id="PF00060">
    <property type="entry name" value="Lig_chan"/>
    <property type="match status" value="1"/>
</dbReference>
<dbReference type="PANTHER" id="PTHR42643">
    <property type="entry name" value="IONOTROPIC RECEPTOR 20A-RELATED"/>
    <property type="match status" value="1"/>
</dbReference>
<dbReference type="InterPro" id="IPR052192">
    <property type="entry name" value="Insect_Ionotropic_Sensory_Rcpt"/>
</dbReference>
<dbReference type="GO" id="GO:0015276">
    <property type="term" value="F:ligand-gated monoatomic ion channel activity"/>
    <property type="evidence" value="ECO:0007669"/>
    <property type="project" value="InterPro"/>
</dbReference>
<evidence type="ECO:0000259" key="14">
    <source>
        <dbReference type="SMART" id="SM00918"/>
    </source>
</evidence>
<keyword evidence="3" id="KW-1003">Cell membrane</keyword>
<dbReference type="Proteomes" id="UP000549394">
    <property type="component" value="Unassembled WGS sequence"/>
</dbReference>
<keyword evidence="2" id="KW-0813">Transport</keyword>
<dbReference type="SMART" id="SM00079">
    <property type="entry name" value="PBPe"/>
    <property type="match status" value="1"/>
</dbReference>
<dbReference type="InterPro" id="IPR019594">
    <property type="entry name" value="Glu/Gly-bd"/>
</dbReference>
<dbReference type="Gene3D" id="3.40.190.10">
    <property type="entry name" value="Periplasmic binding protein-like II"/>
    <property type="match status" value="3"/>
</dbReference>
<evidence type="ECO:0000256" key="4">
    <source>
        <dbReference type="ARBA" id="ARBA00022692"/>
    </source>
</evidence>
<dbReference type="Pfam" id="PF10613">
    <property type="entry name" value="Lig_chan-Glu_bd"/>
    <property type="match status" value="1"/>
</dbReference>
<keyword evidence="5 12" id="KW-1133">Transmembrane helix</keyword>
<protein>
    <submittedName>
        <fullName evidence="15">DgyrCDS25</fullName>
    </submittedName>
</protein>
<feature type="transmembrane region" description="Helical" evidence="12">
    <location>
        <begin position="279"/>
        <end position="301"/>
    </location>
</feature>
<keyword evidence="6" id="KW-0406">Ion transport</keyword>
<evidence type="ECO:0000256" key="5">
    <source>
        <dbReference type="ARBA" id="ARBA00022989"/>
    </source>
</evidence>
<gene>
    <name evidence="15" type="ORF">DGYR_LOCUS18</name>
</gene>
<evidence type="ECO:0000256" key="11">
    <source>
        <dbReference type="ARBA" id="ARBA00023303"/>
    </source>
</evidence>
<evidence type="ECO:0000256" key="2">
    <source>
        <dbReference type="ARBA" id="ARBA00022448"/>
    </source>
</evidence>
<evidence type="ECO:0000256" key="3">
    <source>
        <dbReference type="ARBA" id="ARBA00022475"/>
    </source>
</evidence>
<keyword evidence="10" id="KW-1071">Ligand-gated ion channel</keyword>
<evidence type="ECO:0000256" key="9">
    <source>
        <dbReference type="ARBA" id="ARBA00023180"/>
    </source>
</evidence>
<comment type="subcellular location">
    <subcellularLocation>
        <location evidence="1">Cell membrane</location>
        <topology evidence="1">Multi-pass membrane protein</topology>
    </subcellularLocation>
</comment>
<keyword evidence="16" id="KW-1185">Reference proteome</keyword>
<comment type="caution">
    <text evidence="15">The sequence shown here is derived from an EMBL/GenBank/DDBJ whole genome shotgun (WGS) entry which is preliminary data.</text>
</comment>
<organism evidence="15 16">
    <name type="scientific">Dimorphilus gyrociliatus</name>
    <dbReference type="NCBI Taxonomy" id="2664684"/>
    <lineage>
        <taxon>Eukaryota</taxon>
        <taxon>Metazoa</taxon>
        <taxon>Spiralia</taxon>
        <taxon>Lophotrochozoa</taxon>
        <taxon>Annelida</taxon>
        <taxon>Polychaeta</taxon>
        <taxon>Polychaeta incertae sedis</taxon>
        <taxon>Dinophilidae</taxon>
        <taxon>Dimorphilus</taxon>
    </lineage>
</organism>
<dbReference type="SUPFAM" id="SSF53850">
    <property type="entry name" value="Periplasmic binding protein-like II"/>
    <property type="match status" value="1"/>
</dbReference>
<evidence type="ECO:0000313" key="15">
    <source>
        <dbReference type="EMBL" id="CAD5110641.1"/>
    </source>
</evidence>
<feature type="domain" description="Ionotropic glutamate receptor C-terminal" evidence="13">
    <location>
        <begin position="88"/>
        <end position="445"/>
    </location>
</feature>
<feature type="transmembrane region" description="Helical" evidence="12">
    <location>
        <begin position="213"/>
        <end position="238"/>
    </location>
</feature>
<evidence type="ECO:0000313" key="16">
    <source>
        <dbReference type="Proteomes" id="UP000549394"/>
    </source>
</evidence>
<dbReference type="OrthoDB" id="9997229at2759"/>
<evidence type="ECO:0000256" key="10">
    <source>
        <dbReference type="ARBA" id="ARBA00023286"/>
    </source>
</evidence>
<keyword evidence="11" id="KW-0407">Ion channel</keyword>
<evidence type="ECO:0000256" key="6">
    <source>
        <dbReference type="ARBA" id="ARBA00023065"/>
    </source>
</evidence>
<dbReference type="InterPro" id="IPR001320">
    <property type="entry name" value="Iontro_rcpt_C"/>
</dbReference>
<keyword evidence="8" id="KW-0675">Receptor</keyword>
<evidence type="ECO:0000256" key="7">
    <source>
        <dbReference type="ARBA" id="ARBA00023136"/>
    </source>
</evidence>
<dbReference type="GO" id="GO:0005886">
    <property type="term" value="C:plasma membrane"/>
    <property type="evidence" value="ECO:0007669"/>
    <property type="project" value="UniProtKB-SubCell"/>
</dbReference>
<keyword evidence="9" id="KW-0325">Glycoprotein</keyword>
<proteinExistence type="predicted"/>
<accession>A0A7I8V636</accession>
<reference evidence="15 16" key="1">
    <citation type="submission" date="2020-08" db="EMBL/GenBank/DDBJ databases">
        <authorList>
            <person name="Hejnol A."/>
        </authorList>
    </citation>
    <scope>NUCLEOTIDE SEQUENCE [LARGE SCALE GENOMIC DNA]</scope>
</reference>